<comment type="caution">
    <text evidence="1">The sequence shown here is derived from an EMBL/GenBank/DDBJ whole genome shotgun (WGS) entry which is preliminary data.</text>
</comment>
<name>A0A0D8FWL3_9ACTN</name>
<sequence length="241" mass="27355">MYFKLGFCSAADLAEAERRAVRAHWPHLVLVSLMPDAALEVALSNLASHVRAVVLPAIGSAQVIAVLRSLAAAELQLPPGTPLLDWDDVENTYQAWMHQVYLPFQRQVCPYDPEGLRPISEPPEHLNLEVIGSCTAEFLTHYAPIVVEQLETKLTVQHVIQNHPVTITRFGNTPDIQIVIPPLRYMHPQTFDDFMAWDDYDRKFEESVVHMYRYLDTIVNGMPCSQRYVTNFMEPFSNPLG</sequence>
<evidence type="ECO:0000313" key="2">
    <source>
        <dbReference type="Proteomes" id="UP000032336"/>
    </source>
</evidence>
<reference evidence="1 2" key="1">
    <citation type="submission" date="2015-01" db="EMBL/GenBank/DDBJ databases">
        <title>Draft genome of the acidophilic iron oxidizer Ferrimicrobium acidiphilum strain T23.</title>
        <authorList>
            <person name="Poehlein A."/>
            <person name="Eisen S."/>
            <person name="Schloemann M."/>
            <person name="Johnson B.D."/>
            <person name="Daniel R."/>
            <person name="Muehling M."/>
        </authorList>
    </citation>
    <scope>NUCLEOTIDE SEQUENCE [LARGE SCALE GENOMIC DNA]</scope>
    <source>
        <strain evidence="1 2">T23</strain>
    </source>
</reference>
<dbReference type="Proteomes" id="UP000032336">
    <property type="component" value="Unassembled WGS sequence"/>
</dbReference>
<gene>
    <name evidence="1" type="ORF">FEAC_10240</name>
</gene>
<dbReference type="AlphaFoldDB" id="A0A0D8FWL3"/>
<accession>A0A0D8FWL3</accession>
<dbReference type="EMBL" id="JXUW01000006">
    <property type="protein sequence ID" value="KJE77309.1"/>
    <property type="molecule type" value="Genomic_DNA"/>
</dbReference>
<dbReference type="GeneID" id="78372279"/>
<dbReference type="RefSeq" id="WP_035391044.1">
    <property type="nucleotide sequence ID" value="NZ_JQKF01000036.1"/>
</dbReference>
<protein>
    <submittedName>
        <fullName evidence="1">Uncharacterized protein</fullName>
    </submittedName>
</protein>
<keyword evidence="2" id="KW-1185">Reference proteome</keyword>
<evidence type="ECO:0000313" key="1">
    <source>
        <dbReference type="EMBL" id="KJE77309.1"/>
    </source>
</evidence>
<organism evidence="1 2">
    <name type="scientific">Ferrimicrobium acidiphilum DSM 19497</name>
    <dbReference type="NCBI Taxonomy" id="1121877"/>
    <lineage>
        <taxon>Bacteria</taxon>
        <taxon>Bacillati</taxon>
        <taxon>Actinomycetota</taxon>
        <taxon>Acidimicrobiia</taxon>
        <taxon>Acidimicrobiales</taxon>
        <taxon>Acidimicrobiaceae</taxon>
        <taxon>Ferrimicrobium</taxon>
    </lineage>
</organism>
<proteinExistence type="predicted"/>
<dbReference type="STRING" id="1121877.FEAC_10240"/>